<name>A0A2Z6MY76_TRISU</name>
<evidence type="ECO:0000313" key="1">
    <source>
        <dbReference type="EMBL" id="GAU36796.1"/>
    </source>
</evidence>
<reference evidence="2" key="1">
    <citation type="journal article" date="2017" name="Front. Plant Sci.">
        <title>Climate Clever Clovers: New Paradigm to Reduce the Environmental Footprint of Ruminants by Breeding Low Methanogenic Forages Utilizing Haplotype Variation.</title>
        <authorList>
            <person name="Kaur P."/>
            <person name="Appels R."/>
            <person name="Bayer P.E."/>
            <person name="Keeble-Gagnere G."/>
            <person name="Wang J."/>
            <person name="Hirakawa H."/>
            <person name="Shirasawa K."/>
            <person name="Vercoe P."/>
            <person name="Stefanova K."/>
            <person name="Durmic Z."/>
            <person name="Nichols P."/>
            <person name="Revell C."/>
            <person name="Isobe S.N."/>
            <person name="Edwards D."/>
            <person name="Erskine W."/>
        </authorList>
    </citation>
    <scope>NUCLEOTIDE SEQUENCE [LARGE SCALE GENOMIC DNA]</scope>
    <source>
        <strain evidence="2">cv. Daliak</strain>
    </source>
</reference>
<gene>
    <name evidence="1" type="ORF">TSUD_395040</name>
</gene>
<proteinExistence type="predicted"/>
<dbReference type="EMBL" id="DF973641">
    <property type="protein sequence ID" value="GAU36796.1"/>
    <property type="molecule type" value="Genomic_DNA"/>
</dbReference>
<dbReference type="Proteomes" id="UP000242715">
    <property type="component" value="Unassembled WGS sequence"/>
</dbReference>
<protein>
    <submittedName>
        <fullName evidence="1">Uncharacterized protein</fullName>
    </submittedName>
</protein>
<sequence>MPSSSANLPSESTHDIDLNIPNDVAPISVVAGVHNEEVGDFSENEDDIIAQHVDDNEDPERLWRRLETGKALSGTLNNPVVVVVGKTPSNTPDYYVAVDDYKPPPTAAE</sequence>
<accession>A0A2Z6MY76</accession>
<evidence type="ECO:0000313" key="2">
    <source>
        <dbReference type="Proteomes" id="UP000242715"/>
    </source>
</evidence>
<organism evidence="1 2">
    <name type="scientific">Trifolium subterraneum</name>
    <name type="common">Subterranean clover</name>
    <dbReference type="NCBI Taxonomy" id="3900"/>
    <lineage>
        <taxon>Eukaryota</taxon>
        <taxon>Viridiplantae</taxon>
        <taxon>Streptophyta</taxon>
        <taxon>Embryophyta</taxon>
        <taxon>Tracheophyta</taxon>
        <taxon>Spermatophyta</taxon>
        <taxon>Magnoliopsida</taxon>
        <taxon>eudicotyledons</taxon>
        <taxon>Gunneridae</taxon>
        <taxon>Pentapetalae</taxon>
        <taxon>rosids</taxon>
        <taxon>fabids</taxon>
        <taxon>Fabales</taxon>
        <taxon>Fabaceae</taxon>
        <taxon>Papilionoideae</taxon>
        <taxon>50 kb inversion clade</taxon>
        <taxon>NPAAA clade</taxon>
        <taxon>Hologalegina</taxon>
        <taxon>IRL clade</taxon>
        <taxon>Trifolieae</taxon>
        <taxon>Trifolium</taxon>
    </lineage>
</organism>
<keyword evidence="2" id="KW-1185">Reference proteome</keyword>
<dbReference type="AlphaFoldDB" id="A0A2Z6MY76"/>